<name>A0ABT7E5B1_9NEIS</name>
<dbReference type="Gene3D" id="2.30.110.20">
    <property type="entry name" value="Hcp1-like"/>
    <property type="match status" value="1"/>
</dbReference>
<dbReference type="InterPro" id="IPR036624">
    <property type="entry name" value="Hcp1-lik_sf"/>
</dbReference>
<dbReference type="InterPro" id="IPR008514">
    <property type="entry name" value="T6SS_Hcp"/>
</dbReference>
<protein>
    <submittedName>
        <fullName evidence="1">Type VI secretion system tube protein Hcp</fullName>
    </submittedName>
</protein>
<dbReference type="Proteomes" id="UP001172778">
    <property type="component" value="Unassembled WGS sequence"/>
</dbReference>
<sequence length="162" mass="17203">MASDIFLKIEGVQGESIDAAHSNEIEVLSFNWGMAQGSSMHTGTGGGSGKISVEDVTFTHFIDKSSPILIQHCFSGKHLPKAELTVRKAGNTPLDYFKVIMTDVMVTSVTAGGSNADGQRVVETVGLSFSKVEIEYQPQGKDGAAQGGKVKSGWDIKANKQV</sequence>
<keyword evidence="2" id="KW-1185">Reference proteome</keyword>
<accession>A0ABT7E5B1</accession>
<evidence type="ECO:0000313" key="1">
    <source>
        <dbReference type="EMBL" id="MDK2126548.1"/>
    </source>
</evidence>
<dbReference type="PANTHER" id="PTHR36152:SF5">
    <property type="entry name" value="PROTEIN HCP1"/>
    <property type="match status" value="1"/>
</dbReference>
<dbReference type="InterPro" id="IPR053165">
    <property type="entry name" value="HSI-I_assembly_Hcp1"/>
</dbReference>
<comment type="caution">
    <text evidence="1">The sequence shown here is derived from an EMBL/GenBank/DDBJ whole genome shotgun (WGS) entry which is preliminary data.</text>
</comment>
<dbReference type="PANTHER" id="PTHR36152">
    <property type="entry name" value="CYTOPLASMIC PROTEIN-RELATED"/>
    <property type="match status" value="1"/>
</dbReference>
<dbReference type="RefSeq" id="WP_284102867.1">
    <property type="nucleotide sequence ID" value="NZ_JARRAF010000041.1"/>
</dbReference>
<dbReference type="Pfam" id="PF05638">
    <property type="entry name" value="T6SS_HCP"/>
    <property type="match status" value="1"/>
</dbReference>
<reference evidence="1" key="1">
    <citation type="submission" date="2023-03" db="EMBL/GenBank/DDBJ databases">
        <title>Chitinimonas shenzhenensis gen. nov., sp. nov., a novel member of family Burkholderiaceae isolated from activated sludge collected in Shen Zhen, China.</title>
        <authorList>
            <person name="Wang X."/>
        </authorList>
    </citation>
    <scope>NUCLEOTIDE SEQUENCE</scope>
    <source>
        <strain evidence="1">DQS-5</strain>
    </source>
</reference>
<proteinExistence type="predicted"/>
<gene>
    <name evidence="1" type="ORF">PZA18_21120</name>
</gene>
<evidence type="ECO:0000313" key="2">
    <source>
        <dbReference type="Proteomes" id="UP001172778"/>
    </source>
</evidence>
<dbReference type="EMBL" id="JARRAF010000041">
    <property type="protein sequence ID" value="MDK2126548.1"/>
    <property type="molecule type" value="Genomic_DNA"/>
</dbReference>
<organism evidence="1 2">
    <name type="scientific">Parachitinimonas caeni</name>
    <dbReference type="NCBI Taxonomy" id="3031301"/>
    <lineage>
        <taxon>Bacteria</taxon>
        <taxon>Pseudomonadati</taxon>
        <taxon>Pseudomonadota</taxon>
        <taxon>Betaproteobacteria</taxon>
        <taxon>Neisseriales</taxon>
        <taxon>Chitinibacteraceae</taxon>
        <taxon>Parachitinimonas</taxon>
    </lineage>
</organism>
<dbReference type="SUPFAM" id="SSF141452">
    <property type="entry name" value="Hcp1-like"/>
    <property type="match status" value="1"/>
</dbReference>
<dbReference type="NCBIfam" id="TIGR03344">
    <property type="entry name" value="VI_effect_Hcp1"/>
    <property type="match status" value="1"/>
</dbReference>